<feature type="binding site" evidence="8">
    <location>
        <begin position="177"/>
        <end position="178"/>
    </location>
    <ligand>
        <name>ATP</name>
        <dbReference type="ChEBI" id="CHEBI:30616"/>
    </ligand>
</feature>
<keyword evidence="4 8" id="KW-0547">Nucleotide-binding</keyword>
<dbReference type="Gene3D" id="3.40.50.300">
    <property type="entry name" value="P-loop containing nucleotide triphosphate hydrolases"/>
    <property type="match status" value="1"/>
</dbReference>
<dbReference type="AlphaFoldDB" id="A0A974XQZ3"/>
<evidence type="ECO:0000256" key="5">
    <source>
        <dbReference type="ARBA" id="ARBA00022756"/>
    </source>
</evidence>
<dbReference type="GO" id="GO:0005524">
    <property type="term" value="F:ATP binding"/>
    <property type="evidence" value="ECO:0007669"/>
    <property type="project" value="UniProtKB-UniRule"/>
</dbReference>
<dbReference type="EMBL" id="CP071504">
    <property type="protein sequence ID" value="QSX31813.1"/>
    <property type="molecule type" value="Genomic_DNA"/>
</dbReference>
<organism evidence="9 10">
    <name type="scientific">Shewanella cyperi</name>
    <dbReference type="NCBI Taxonomy" id="2814292"/>
    <lineage>
        <taxon>Bacteria</taxon>
        <taxon>Pseudomonadati</taxon>
        <taxon>Pseudomonadota</taxon>
        <taxon>Gammaproteobacteria</taxon>
        <taxon>Alteromonadales</taxon>
        <taxon>Shewanellaceae</taxon>
        <taxon>Shewanella</taxon>
    </lineage>
</organism>
<sequence length="230" mass="24268">MYFVTGTDTDCGKTLVSAALLRAAAEQLPGCTKTLGIKPVASGCRLTASGLRNPDAELLMAHASCALPYHRVNPLAFEPAIAPHIAAARSGVDISPEAILALLDRDAMDAADFCLLEGAGGWRLPLGQGRFMPELVQALELPVILVVGMKLGCLNHAMLAQEAIRADGLKIAGWVANRVDAHMACFEENLQTLREVMDSPCLGVIPHLADADPKAAAACLDLSLLKQPLK</sequence>
<comment type="function">
    <text evidence="8">Catalyzes a mechanistically unusual reaction, the ATP-dependent insertion of CO2 between the N7 and N8 nitrogen atoms of 7,8-diaminopelargonic acid (DAPA, also called 7,8-diammoniononanoate) to form a ureido ring.</text>
</comment>
<comment type="catalytic activity">
    <reaction evidence="8">
        <text>(7R,8S)-7,8-diammoniononanoate + CO2 + ATP = (4R,5S)-dethiobiotin + ADP + phosphate + 3 H(+)</text>
        <dbReference type="Rhea" id="RHEA:15805"/>
        <dbReference type="ChEBI" id="CHEBI:15378"/>
        <dbReference type="ChEBI" id="CHEBI:16526"/>
        <dbReference type="ChEBI" id="CHEBI:30616"/>
        <dbReference type="ChEBI" id="CHEBI:43474"/>
        <dbReference type="ChEBI" id="CHEBI:149469"/>
        <dbReference type="ChEBI" id="CHEBI:149473"/>
        <dbReference type="ChEBI" id="CHEBI:456216"/>
        <dbReference type="EC" id="6.3.3.3"/>
    </reaction>
</comment>
<feature type="binding site" evidence="8">
    <location>
        <begin position="206"/>
        <end position="208"/>
    </location>
    <ligand>
        <name>ATP</name>
        <dbReference type="ChEBI" id="CHEBI:30616"/>
    </ligand>
</feature>
<keyword evidence="7 8" id="KW-0460">Magnesium</keyword>
<dbReference type="PANTHER" id="PTHR43210">
    <property type="entry name" value="DETHIOBIOTIN SYNTHETASE"/>
    <property type="match status" value="1"/>
</dbReference>
<evidence type="ECO:0000256" key="3">
    <source>
        <dbReference type="ARBA" id="ARBA00022723"/>
    </source>
</evidence>
<dbReference type="GO" id="GO:0009102">
    <property type="term" value="P:biotin biosynthetic process"/>
    <property type="evidence" value="ECO:0007669"/>
    <property type="project" value="UniProtKB-UniRule"/>
</dbReference>
<gene>
    <name evidence="8 9" type="primary">bioD</name>
    <name evidence="9" type="ORF">JYB88_06930</name>
</gene>
<evidence type="ECO:0000256" key="2">
    <source>
        <dbReference type="ARBA" id="ARBA00022598"/>
    </source>
</evidence>
<dbReference type="CDD" id="cd03109">
    <property type="entry name" value="DTBS"/>
    <property type="match status" value="1"/>
</dbReference>
<comment type="caution">
    <text evidence="8">Lacks conserved residue(s) required for the propagation of feature annotation.</text>
</comment>
<dbReference type="HAMAP" id="MF_00336">
    <property type="entry name" value="BioD"/>
    <property type="match status" value="1"/>
</dbReference>
<dbReference type="PIRSF" id="PIRSF006755">
    <property type="entry name" value="DTB_synth"/>
    <property type="match status" value="1"/>
</dbReference>
<evidence type="ECO:0000256" key="6">
    <source>
        <dbReference type="ARBA" id="ARBA00022840"/>
    </source>
</evidence>
<dbReference type="GO" id="GO:0005829">
    <property type="term" value="C:cytosol"/>
    <property type="evidence" value="ECO:0007669"/>
    <property type="project" value="TreeGrafter"/>
</dbReference>
<name>A0A974XQZ3_9GAMM</name>
<feature type="binding site" evidence="8">
    <location>
        <position position="55"/>
    </location>
    <ligand>
        <name>Mg(2+)</name>
        <dbReference type="ChEBI" id="CHEBI:18420"/>
    </ligand>
</feature>
<comment type="cofactor">
    <cofactor evidence="8">
        <name>Mg(2+)</name>
        <dbReference type="ChEBI" id="CHEBI:18420"/>
    </cofactor>
</comment>
<dbReference type="Proteomes" id="UP000663281">
    <property type="component" value="Chromosome"/>
</dbReference>
<keyword evidence="5 8" id="KW-0093">Biotin biosynthesis</keyword>
<feature type="binding site" evidence="8">
    <location>
        <begin position="117"/>
        <end position="120"/>
    </location>
    <ligand>
        <name>ATP</name>
        <dbReference type="ChEBI" id="CHEBI:30616"/>
    </ligand>
</feature>
<feature type="binding site" evidence="8">
    <location>
        <position position="55"/>
    </location>
    <ligand>
        <name>ATP</name>
        <dbReference type="ChEBI" id="CHEBI:30616"/>
    </ligand>
</feature>
<dbReference type="SUPFAM" id="SSF52540">
    <property type="entry name" value="P-loop containing nucleoside triphosphate hydrolases"/>
    <property type="match status" value="1"/>
</dbReference>
<evidence type="ECO:0000256" key="4">
    <source>
        <dbReference type="ARBA" id="ARBA00022741"/>
    </source>
</evidence>
<evidence type="ECO:0000256" key="1">
    <source>
        <dbReference type="ARBA" id="ARBA00022490"/>
    </source>
</evidence>
<dbReference type="GO" id="GO:0004141">
    <property type="term" value="F:dethiobiotin synthase activity"/>
    <property type="evidence" value="ECO:0007669"/>
    <property type="project" value="UniProtKB-UniRule"/>
</dbReference>
<feature type="binding site" evidence="8">
    <location>
        <position position="42"/>
    </location>
    <ligand>
        <name>substrate</name>
    </ligand>
</feature>
<dbReference type="GO" id="GO:0042803">
    <property type="term" value="F:protein homodimerization activity"/>
    <property type="evidence" value="ECO:0007669"/>
    <property type="project" value="UniProtKB-ARBA"/>
</dbReference>
<keyword evidence="3 8" id="KW-0479">Metal-binding</keyword>
<evidence type="ECO:0000313" key="9">
    <source>
        <dbReference type="EMBL" id="QSX31813.1"/>
    </source>
</evidence>
<reference evidence="9 10" key="1">
    <citation type="submission" date="2021-03" db="EMBL/GenBank/DDBJ databases">
        <title>Novel species identification of genus Shewanella.</title>
        <authorList>
            <person name="Liu G."/>
            <person name="Zhang Q."/>
        </authorList>
    </citation>
    <scope>NUCLEOTIDE SEQUENCE [LARGE SCALE GENOMIC DNA]</scope>
    <source>
        <strain evidence="9 10">FJAT-53726</strain>
    </source>
</reference>
<feature type="active site" evidence="8">
    <location>
        <position position="38"/>
    </location>
</feature>
<keyword evidence="1 8" id="KW-0963">Cytoplasm</keyword>
<keyword evidence="2 8" id="KW-0436">Ligase</keyword>
<keyword evidence="10" id="KW-1185">Reference proteome</keyword>
<feature type="binding site" evidence="8">
    <location>
        <begin position="10"/>
        <end position="15"/>
    </location>
    <ligand>
        <name>ATP</name>
        <dbReference type="ChEBI" id="CHEBI:30616"/>
    </ligand>
</feature>
<dbReference type="GO" id="GO:0000287">
    <property type="term" value="F:magnesium ion binding"/>
    <property type="evidence" value="ECO:0007669"/>
    <property type="project" value="UniProtKB-UniRule"/>
</dbReference>
<comment type="subcellular location">
    <subcellularLocation>
        <location evidence="8">Cytoplasm</location>
    </subcellularLocation>
</comment>
<protein>
    <recommendedName>
        <fullName evidence="8">ATP-dependent dethiobiotin synthetase BioD</fullName>
        <ecNumber evidence="8">6.3.3.3</ecNumber>
    </recommendedName>
    <alternativeName>
        <fullName evidence="8">DTB synthetase</fullName>
        <shortName evidence="8">DTBS</shortName>
    </alternativeName>
    <alternativeName>
        <fullName evidence="8">Dethiobiotin synthase</fullName>
    </alternativeName>
</protein>
<evidence type="ECO:0000256" key="8">
    <source>
        <dbReference type="HAMAP-Rule" id="MF_00336"/>
    </source>
</evidence>
<dbReference type="InterPro" id="IPR004472">
    <property type="entry name" value="DTB_synth_BioD"/>
</dbReference>
<dbReference type="InterPro" id="IPR027417">
    <property type="entry name" value="P-loop_NTPase"/>
</dbReference>
<evidence type="ECO:0000313" key="10">
    <source>
        <dbReference type="Proteomes" id="UP000663281"/>
    </source>
</evidence>
<dbReference type="KEGG" id="scyp:JYB88_06930"/>
<dbReference type="Pfam" id="PF13500">
    <property type="entry name" value="AAA_26"/>
    <property type="match status" value="1"/>
</dbReference>
<evidence type="ECO:0000256" key="7">
    <source>
        <dbReference type="ARBA" id="ARBA00022842"/>
    </source>
</evidence>
<comment type="similarity">
    <text evidence="8">Belongs to the dethiobiotin synthetase family.</text>
</comment>
<feature type="binding site" evidence="8">
    <location>
        <position position="14"/>
    </location>
    <ligand>
        <name>Mg(2+)</name>
        <dbReference type="ChEBI" id="CHEBI:18420"/>
    </ligand>
</feature>
<dbReference type="NCBIfam" id="TIGR00347">
    <property type="entry name" value="bioD"/>
    <property type="match status" value="1"/>
</dbReference>
<feature type="binding site" evidence="8">
    <location>
        <position position="117"/>
    </location>
    <ligand>
        <name>Mg(2+)</name>
        <dbReference type="ChEBI" id="CHEBI:18420"/>
    </ligand>
</feature>
<dbReference type="FunFam" id="3.40.50.300:FF:000292">
    <property type="entry name" value="ATP-dependent dethiobiotin synthetase BioD"/>
    <property type="match status" value="1"/>
</dbReference>
<comment type="subunit">
    <text evidence="8">Homodimer.</text>
</comment>
<comment type="pathway">
    <text evidence="8">Cofactor biosynthesis; biotin biosynthesis; biotin from 7,8-diaminononanoate: step 1/2.</text>
</comment>
<accession>A0A974XQZ3</accession>
<dbReference type="RefSeq" id="WP_207326250.1">
    <property type="nucleotide sequence ID" value="NZ_CP071504.1"/>
</dbReference>
<proteinExistence type="inferred from homology"/>
<keyword evidence="6 8" id="KW-0067">ATP-binding</keyword>
<dbReference type="PANTHER" id="PTHR43210:SF5">
    <property type="entry name" value="DETHIOBIOTIN SYNTHETASE"/>
    <property type="match status" value="1"/>
</dbReference>
<dbReference type="EC" id="6.3.3.3" evidence="8"/>